<dbReference type="EMBL" id="WJXA01000003">
    <property type="protein sequence ID" value="KAF7147695.1"/>
    <property type="molecule type" value="Genomic_DNA"/>
</dbReference>
<evidence type="ECO:0000256" key="1">
    <source>
        <dbReference type="ARBA" id="ARBA00007626"/>
    </source>
</evidence>
<dbReference type="InterPro" id="IPR011990">
    <property type="entry name" value="TPR-like_helical_dom_sf"/>
</dbReference>
<comment type="similarity">
    <text evidence="1">Belongs to the PPR family. P subfamily.</text>
</comment>
<gene>
    <name evidence="4" type="ORF">RHSIM_Rhsim03G0030000</name>
</gene>
<evidence type="ECO:0000256" key="2">
    <source>
        <dbReference type="ARBA" id="ARBA00022737"/>
    </source>
</evidence>
<feature type="domain" description="At1g68980-like TPR repeats" evidence="3">
    <location>
        <begin position="82"/>
        <end position="203"/>
    </location>
</feature>
<evidence type="ECO:0000313" key="5">
    <source>
        <dbReference type="Proteomes" id="UP000626092"/>
    </source>
</evidence>
<proteinExistence type="inferred from homology"/>
<dbReference type="Pfam" id="PF01535">
    <property type="entry name" value="PPR"/>
    <property type="match status" value="1"/>
</dbReference>
<dbReference type="Proteomes" id="UP000626092">
    <property type="component" value="Unassembled WGS sequence"/>
</dbReference>
<dbReference type="AlphaFoldDB" id="A0A834H8H8"/>
<sequence>MAQSLKKALFSHHVIIRSYASVIHFCSVTQKTDLRSICHRGYVCSHHFKKLQVFKISHKHFLQHYCTPIKTGSICWEVSSHTILLRKLEVALKEHQVSEAWEAYSDFKNLYGFPNQSLMSELMTELSYSSDPNWLHRACDLVFLVLKEKRDLLRPDLLIKLSLSLARAQLPGPTSMILRLMLEKECLPPLNILRMVFLHMVKTDVGTYLASNILIELCDRFQNLSAARSASKKLIKPDTMIFNLVLDACGRYKSTFKGYQIIELMAETGIVADAHTIIIISRIHEMNGQRDELKKYKDVVDQVSVPLIHHYIQFYDSLLSLHFKFNDISAASELIFNLYRCKEFINSREDKKDPEKSCFVPIGSQNLRAGLKIQVFPELIHKDSVLKVDPKEEFVMWKTGKIVINNKGIAKLVITCKRSGRISELSKLLISIQKVGSMKDESWCSEVVDACINLGWLEIAHDILDDMALAGCPRGNSLYLSLLRAYYEQNMFREAEALRKQIRKAGLDIDMDDESLILSERRTTSTRKADLAESFIREMEEEEETVASTVNELNSSIYFFWKAKMTGDALKTYRKMQEMKIQPSVQTFFIMVSGYSSLEMYREITILWGDFKQNIENGNLVVNRDLYEFIVLNFLRGGYFERVMEVVGHMKEHGMYIDKWILKVEFLKLHKDLYRNLKASSARTEAQNKRIEDVRAFRKWIGIQTGFHYASILLRKSNWCWDLCPSGENNLSPPMKKAELAINFGRGTRCESDDLDLACEHGVIVEEGNNFFIDGTSIVMGIWYIDSLEKPDKSFKICYFLGQSAPSASGLMSLYCEEVHLCSCYGFAGGVSLQQFSAHGVLLSFCWKRWMGEGEEVVALAKGSDYITPKPRSKTAFNTYRFPSSGVKTCI</sequence>
<dbReference type="InterPro" id="IPR002885">
    <property type="entry name" value="PPR_rpt"/>
</dbReference>
<dbReference type="InterPro" id="IPR057440">
    <property type="entry name" value="At1g68980-like_TPR"/>
</dbReference>
<keyword evidence="2" id="KW-0677">Repeat</keyword>
<accession>A0A834H8H8</accession>
<keyword evidence="5" id="KW-1185">Reference proteome</keyword>
<protein>
    <recommendedName>
        <fullName evidence="3">At1g68980-like TPR repeats domain-containing protein</fullName>
    </recommendedName>
</protein>
<name>A0A834H8H8_RHOSS</name>
<dbReference type="Gene3D" id="1.25.40.10">
    <property type="entry name" value="Tetratricopeptide repeat domain"/>
    <property type="match status" value="3"/>
</dbReference>
<dbReference type="Pfam" id="PF25245">
    <property type="entry name" value="TPR_At1g68980"/>
    <property type="match status" value="1"/>
</dbReference>
<evidence type="ECO:0000259" key="3">
    <source>
        <dbReference type="Pfam" id="PF25245"/>
    </source>
</evidence>
<organism evidence="4 5">
    <name type="scientific">Rhododendron simsii</name>
    <name type="common">Sims's rhododendron</name>
    <dbReference type="NCBI Taxonomy" id="118357"/>
    <lineage>
        <taxon>Eukaryota</taxon>
        <taxon>Viridiplantae</taxon>
        <taxon>Streptophyta</taxon>
        <taxon>Embryophyta</taxon>
        <taxon>Tracheophyta</taxon>
        <taxon>Spermatophyta</taxon>
        <taxon>Magnoliopsida</taxon>
        <taxon>eudicotyledons</taxon>
        <taxon>Gunneridae</taxon>
        <taxon>Pentapetalae</taxon>
        <taxon>asterids</taxon>
        <taxon>Ericales</taxon>
        <taxon>Ericaceae</taxon>
        <taxon>Ericoideae</taxon>
        <taxon>Rhodoreae</taxon>
        <taxon>Rhododendron</taxon>
    </lineage>
</organism>
<dbReference type="PANTHER" id="PTHR46598">
    <property type="entry name" value="BNAC05G43320D PROTEIN"/>
    <property type="match status" value="1"/>
</dbReference>
<reference evidence="4" key="1">
    <citation type="submission" date="2019-11" db="EMBL/GenBank/DDBJ databases">
        <authorList>
            <person name="Liu Y."/>
            <person name="Hou J."/>
            <person name="Li T.-Q."/>
            <person name="Guan C.-H."/>
            <person name="Wu X."/>
            <person name="Wu H.-Z."/>
            <person name="Ling F."/>
            <person name="Zhang R."/>
            <person name="Shi X.-G."/>
            <person name="Ren J.-P."/>
            <person name="Chen E.-F."/>
            <person name="Sun J.-M."/>
        </authorList>
    </citation>
    <scope>NUCLEOTIDE SEQUENCE</scope>
    <source>
        <strain evidence="4">Adult_tree_wgs_1</strain>
        <tissue evidence="4">Leaves</tissue>
    </source>
</reference>
<dbReference type="OrthoDB" id="783540at2759"/>
<comment type="caution">
    <text evidence="4">The sequence shown here is derived from an EMBL/GenBank/DDBJ whole genome shotgun (WGS) entry which is preliminary data.</text>
</comment>
<dbReference type="PANTHER" id="PTHR46598:SF3">
    <property type="entry name" value="OS07G0495300 PROTEIN"/>
    <property type="match status" value="1"/>
</dbReference>
<evidence type="ECO:0000313" key="4">
    <source>
        <dbReference type="EMBL" id="KAF7147695.1"/>
    </source>
</evidence>